<comment type="caution">
    <text evidence="2">The sequence shown here is derived from an EMBL/GenBank/DDBJ whole genome shotgun (WGS) entry which is preliminary data.</text>
</comment>
<dbReference type="Gene3D" id="3.40.50.2020">
    <property type="match status" value="1"/>
</dbReference>
<dbReference type="PANTHER" id="PTHR47505">
    <property type="entry name" value="DNA UTILIZATION PROTEIN YHGH"/>
    <property type="match status" value="1"/>
</dbReference>
<dbReference type="InterPro" id="IPR029057">
    <property type="entry name" value="PRTase-like"/>
</dbReference>
<evidence type="ECO:0008006" key="4">
    <source>
        <dbReference type="Google" id="ProtNLM"/>
    </source>
</evidence>
<proteinExistence type="inferred from homology"/>
<sequence>MSYFFNLCYDYSMSRFGLPNFVKSLIHTGLDFLFPWRCLGCRREGRRLCQNCLNDLPRCVWSGENEIVSVFDYNSPLVKQAVWALKYRHGPDLAEIFARPLEQTLNEELADRLILPEGKIVLVPVPLSPRRRRQRGYNQAEILAEKLVELNPDRFELQADLIKKIKDTPPQATLKRRALRLANLKGAFAPAGGAPAGGRLIVIVDDVATTGATIGEIRKILQQQDCHRVWGLTIAHG</sequence>
<evidence type="ECO:0000313" key="2">
    <source>
        <dbReference type="EMBL" id="PIR46360.1"/>
    </source>
</evidence>
<name>A0A2H0RIU7_9BACT</name>
<evidence type="ECO:0000256" key="1">
    <source>
        <dbReference type="ARBA" id="ARBA00008007"/>
    </source>
</evidence>
<protein>
    <recommendedName>
        <fullName evidence="4">Phosphoribosyltransferase domain-containing protein</fullName>
    </recommendedName>
</protein>
<organism evidence="2 3">
    <name type="scientific">Candidatus Vogelbacteria bacterium CG10_big_fil_rev_8_21_14_0_10_49_38</name>
    <dbReference type="NCBI Taxonomy" id="1975043"/>
    <lineage>
        <taxon>Bacteria</taxon>
        <taxon>Candidatus Vogeliibacteriota</taxon>
    </lineage>
</organism>
<gene>
    <name evidence="2" type="ORF">COV08_00285</name>
</gene>
<reference evidence="2 3" key="1">
    <citation type="submission" date="2017-09" db="EMBL/GenBank/DDBJ databases">
        <title>Depth-based differentiation of microbial function through sediment-hosted aquifers and enrichment of novel symbionts in the deep terrestrial subsurface.</title>
        <authorList>
            <person name="Probst A.J."/>
            <person name="Ladd B."/>
            <person name="Jarett J.K."/>
            <person name="Geller-Mcgrath D.E."/>
            <person name="Sieber C.M."/>
            <person name="Emerson J.B."/>
            <person name="Anantharaman K."/>
            <person name="Thomas B.C."/>
            <person name="Malmstrom R."/>
            <person name="Stieglmeier M."/>
            <person name="Klingl A."/>
            <person name="Woyke T."/>
            <person name="Ryan C.M."/>
            <person name="Banfield J.F."/>
        </authorList>
    </citation>
    <scope>NUCLEOTIDE SEQUENCE [LARGE SCALE GENOMIC DNA]</scope>
    <source>
        <strain evidence="2">CG10_big_fil_rev_8_21_14_0_10_49_38</strain>
    </source>
</reference>
<dbReference type="PANTHER" id="PTHR47505:SF1">
    <property type="entry name" value="DNA UTILIZATION PROTEIN YHGH"/>
    <property type="match status" value="1"/>
</dbReference>
<accession>A0A2H0RIU7</accession>
<dbReference type="CDD" id="cd06223">
    <property type="entry name" value="PRTases_typeI"/>
    <property type="match status" value="1"/>
</dbReference>
<dbReference type="SUPFAM" id="SSF53271">
    <property type="entry name" value="PRTase-like"/>
    <property type="match status" value="1"/>
</dbReference>
<dbReference type="AlphaFoldDB" id="A0A2H0RIU7"/>
<dbReference type="EMBL" id="PCYK01000003">
    <property type="protein sequence ID" value="PIR46360.1"/>
    <property type="molecule type" value="Genomic_DNA"/>
</dbReference>
<comment type="similarity">
    <text evidence="1">Belongs to the ComF/GntX family.</text>
</comment>
<dbReference type="Proteomes" id="UP000230431">
    <property type="component" value="Unassembled WGS sequence"/>
</dbReference>
<dbReference type="InterPro" id="IPR051910">
    <property type="entry name" value="ComF/GntX_DNA_util-trans"/>
</dbReference>
<dbReference type="InterPro" id="IPR000836">
    <property type="entry name" value="PRTase_dom"/>
</dbReference>
<evidence type="ECO:0000313" key="3">
    <source>
        <dbReference type="Proteomes" id="UP000230431"/>
    </source>
</evidence>